<dbReference type="GO" id="GO:0005178">
    <property type="term" value="F:integrin binding"/>
    <property type="evidence" value="ECO:0007669"/>
    <property type="project" value="InterPro"/>
</dbReference>
<proteinExistence type="predicted"/>
<sequence>MTIPWRGLTLTNNTYTHASSTKKLLLDSAQGGFIAVQVKKAITADVTAALHICHNRFCLYALRMPPPSAPHPYTATTWIAGRTVLIHHSVLKGACTCVSCLHPGGCFVMLKSLFVSGVLGVLLVSVGCELISVCVEDDNDLRVDCRTEPKPNKINSYEFSWSFGTKETLINTNVSGSAAETQFKDKSEVVELEPHGYRMTLSGFTDTLPHNTTYICKISGQIESVTVEKEHLAPCSAVSMFLKSSWTSIVCLSFILYHTYH</sequence>
<dbReference type="PANTHER" id="PTHR19226">
    <property type="entry name" value="THY-1 MEMBRANE GLYCOPROTEIN"/>
    <property type="match status" value="1"/>
</dbReference>
<comment type="caution">
    <text evidence="9">The sequence shown here is derived from an EMBL/GenBank/DDBJ whole genome shotgun (WGS) entry which is preliminary data.</text>
</comment>
<dbReference type="GO" id="GO:0009897">
    <property type="term" value="C:external side of plasma membrane"/>
    <property type="evidence" value="ECO:0007669"/>
    <property type="project" value="TreeGrafter"/>
</dbReference>
<dbReference type="Proteomes" id="UP000677803">
    <property type="component" value="Unassembled WGS sequence"/>
</dbReference>
<protein>
    <submittedName>
        <fullName evidence="9">(Atlantic silverside) hypothetical protein</fullName>
    </submittedName>
</protein>
<dbReference type="GO" id="GO:0043209">
    <property type="term" value="C:myelin sheath"/>
    <property type="evidence" value="ECO:0007669"/>
    <property type="project" value="TreeGrafter"/>
</dbReference>
<keyword evidence="5" id="KW-1015">Disulfide bond</keyword>
<evidence type="ECO:0000313" key="9">
    <source>
        <dbReference type="EMBL" id="CAG5873875.1"/>
    </source>
</evidence>
<evidence type="ECO:0000256" key="3">
    <source>
        <dbReference type="ARBA" id="ARBA00022729"/>
    </source>
</evidence>
<keyword evidence="6" id="KW-0325">Glycoprotein</keyword>
<dbReference type="OrthoDB" id="8396829at2759"/>
<organism evidence="9 10">
    <name type="scientific">Menidia menidia</name>
    <name type="common">Atlantic silverside</name>
    <dbReference type="NCBI Taxonomy" id="238744"/>
    <lineage>
        <taxon>Eukaryota</taxon>
        <taxon>Metazoa</taxon>
        <taxon>Chordata</taxon>
        <taxon>Craniata</taxon>
        <taxon>Vertebrata</taxon>
        <taxon>Euteleostomi</taxon>
        <taxon>Actinopterygii</taxon>
        <taxon>Neopterygii</taxon>
        <taxon>Teleostei</taxon>
        <taxon>Neoteleostei</taxon>
        <taxon>Acanthomorphata</taxon>
        <taxon>Ovalentaria</taxon>
        <taxon>Atherinomorphae</taxon>
        <taxon>Atheriniformes</taxon>
        <taxon>Atherinopsidae</taxon>
        <taxon>Menidiinae</taxon>
        <taxon>Menidia</taxon>
    </lineage>
</organism>
<keyword evidence="4" id="KW-0472">Membrane</keyword>
<evidence type="ECO:0000256" key="7">
    <source>
        <dbReference type="ARBA" id="ARBA00023288"/>
    </source>
</evidence>
<keyword evidence="10" id="KW-1185">Reference proteome</keyword>
<keyword evidence="3" id="KW-0732">Signal</keyword>
<accession>A0A8S4AJ31</accession>
<evidence type="ECO:0000256" key="5">
    <source>
        <dbReference type="ARBA" id="ARBA00023157"/>
    </source>
</evidence>
<dbReference type="GO" id="GO:0045121">
    <property type="term" value="C:membrane raft"/>
    <property type="evidence" value="ECO:0007669"/>
    <property type="project" value="TreeGrafter"/>
</dbReference>
<evidence type="ECO:0000256" key="1">
    <source>
        <dbReference type="ARBA" id="ARBA00004236"/>
    </source>
</evidence>
<dbReference type="AlphaFoldDB" id="A0A8S4AJ31"/>
<keyword evidence="8" id="KW-0393">Immunoglobulin domain</keyword>
<dbReference type="GO" id="GO:0051894">
    <property type="term" value="P:positive regulation of focal adhesion assembly"/>
    <property type="evidence" value="ECO:0007669"/>
    <property type="project" value="TreeGrafter"/>
</dbReference>
<dbReference type="GO" id="GO:0030334">
    <property type="term" value="P:regulation of cell migration"/>
    <property type="evidence" value="ECO:0007669"/>
    <property type="project" value="InterPro"/>
</dbReference>
<dbReference type="GO" id="GO:0007155">
    <property type="term" value="P:cell adhesion"/>
    <property type="evidence" value="ECO:0007669"/>
    <property type="project" value="InterPro"/>
</dbReference>
<keyword evidence="2" id="KW-1003">Cell membrane</keyword>
<dbReference type="GO" id="GO:0005925">
    <property type="term" value="C:focal adhesion"/>
    <property type="evidence" value="ECO:0007669"/>
    <property type="project" value="TreeGrafter"/>
</dbReference>
<dbReference type="GO" id="GO:0005096">
    <property type="term" value="F:GTPase activator activity"/>
    <property type="evidence" value="ECO:0007669"/>
    <property type="project" value="TreeGrafter"/>
</dbReference>
<dbReference type="GO" id="GO:0030425">
    <property type="term" value="C:dendrite"/>
    <property type="evidence" value="ECO:0007669"/>
    <property type="project" value="TreeGrafter"/>
</dbReference>
<evidence type="ECO:0000256" key="4">
    <source>
        <dbReference type="ARBA" id="ARBA00023136"/>
    </source>
</evidence>
<dbReference type="PANTHER" id="PTHR19226:SF2">
    <property type="entry name" value="THY-1 MEMBRANE GLYCOPROTEIN"/>
    <property type="match status" value="1"/>
</dbReference>
<dbReference type="EMBL" id="CAJRST010004446">
    <property type="protein sequence ID" value="CAG5873875.1"/>
    <property type="molecule type" value="Genomic_DNA"/>
</dbReference>
<keyword evidence="7" id="KW-0449">Lipoprotein</keyword>
<comment type="subcellular location">
    <subcellularLocation>
        <location evidence="1">Cell membrane</location>
    </subcellularLocation>
</comment>
<evidence type="ECO:0000256" key="6">
    <source>
        <dbReference type="ARBA" id="ARBA00023180"/>
    </source>
</evidence>
<evidence type="ECO:0000256" key="8">
    <source>
        <dbReference type="ARBA" id="ARBA00023319"/>
    </source>
</evidence>
<gene>
    <name evidence="9" type="ORF">MMEN_LOCUS5189</name>
</gene>
<reference evidence="9" key="1">
    <citation type="submission" date="2021-05" db="EMBL/GenBank/DDBJ databases">
        <authorList>
            <person name="Tigano A."/>
        </authorList>
    </citation>
    <scope>NUCLEOTIDE SEQUENCE</scope>
</reference>
<name>A0A8S4AJ31_9TELE</name>
<dbReference type="InterPro" id="IPR033292">
    <property type="entry name" value="THY1"/>
</dbReference>
<evidence type="ECO:0000256" key="2">
    <source>
        <dbReference type="ARBA" id="ARBA00022475"/>
    </source>
</evidence>
<dbReference type="GO" id="GO:0007229">
    <property type="term" value="P:integrin-mediated signaling pathway"/>
    <property type="evidence" value="ECO:0007669"/>
    <property type="project" value="TreeGrafter"/>
</dbReference>
<evidence type="ECO:0000313" key="10">
    <source>
        <dbReference type="Proteomes" id="UP000677803"/>
    </source>
</evidence>